<keyword evidence="2" id="KW-0479">Metal-binding</keyword>
<dbReference type="EMBL" id="CAMAPE010000015">
    <property type="protein sequence ID" value="CAH9082108.1"/>
    <property type="molecule type" value="Genomic_DNA"/>
</dbReference>
<dbReference type="GO" id="GO:0000287">
    <property type="term" value="F:magnesium ion binding"/>
    <property type="evidence" value="ECO:0007669"/>
    <property type="project" value="TreeGrafter"/>
</dbReference>
<evidence type="ECO:0000256" key="2">
    <source>
        <dbReference type="ARBA" id="ARBA00022723"/>
    </source>
</evidence>
<keyword evidence="5" id="KW-1185">Reference proteome</keyword>
<dbReference type="GO" id="GO:0009507">
    <property type="term" value="C:chloroplast"/>
    <property type="evidence" value="ECO:0007669"/>
    <property type="project" value="TreeGrafter"/>
</dbReference>
<name>A0A9P0Z132_CUSEU</name>
<protein>
    <submittedName>
        <fullName evidence="4">Uncharacterized protein</fullName>
    </submittedName>
</protein>
<dbReference type="GO" id="GO:0009686">
    <property type="term" value="P:gibberellin biosynthetic process"/>
    <property type="evidence" value="ECO:0007669"/>
    <property type="project" value="TreeGrafter"/>
</dbReference>
<comment type="caution">
    <text evidence="4">The sequence shown here is derived from an EMBL/GenBank/DDBJ whole genome shotgun (WGS) entry which is preliminary data.</text>
</comment>
<dbReference type="InterPro" id="IPR008949">
    <property type="entry name" value="Isoprenoid_synthase_dom_sf"/>
</dbReference>
<evidence type="ECO:0000313" key="4">
    <source>
        <dbReference type="EMBL" id="CAH9082108.1"/>
    </source>
</evidence>
<dbReference type="GO" id="GO:0010333">
    <property type="term" value="F:terpene synthase activity"/>
    <property type="evidence" value="ECO:0007669"/>
    <property type="project" value="InterPro"/>
</dbReference>
<organism evidence="4 5">
    <name type="scientific">Cuscuta europaea</name>
    <name type="common">European dodder</name>
    <dbReference type="NCBI Taxonomy" id="41803"/>
    <lineage>
        <taxon>Eukaryota</taxon>
        <taxon>Viridiplantae</taxon>
        <taxon>Streptophyta</taxon>
        <taxon>Embryophyta</taxon>
        <taxon>Tracheophyta</taxon>
        <taxon>Spermatophyta</taxon>
        <taxon>Magnoliopsida</taxon>
        <taxon>eudicotyledons</taxon>
        <taxon>Gunneridae</taxon>
        <taxon>Pentapetalae</taxon>
        <taxon>asterids</taxon>
        <taxon>lamiids</taxon>
        <taxon>Solanales</taxon>
        <taxon>Convolvulaceae</taxon>
        <taxon>Cuscuteae</taxon>
        <taxon>Cuscuta</taxon>
        <taxon>Cuscuta subgen. Cuscuta</taxon>
    </lineage>
</organism>
<dbReference type="PANTHER" id="PTHR31739">
    <property type="entry name" value="ENT-COPALYL DIPHOSPHATE SYNTHASE, CHLOROPLASTIC"/>
    <property type="match status" value="1"/>
</dbReference>
<dbReference type="Proteomes" id="UP001152484">
    <property type="component" value="Unassembled WGS sequence"/>
</dbReference>
<dbReference type="InterPro" id="IPR050148">
    <property type="entry name" value="Terpene_synthase-like"/>
</dbReference>
<dbReference type="PANTHER" id="PTHR31739:SF4">
    <property type="entry name" value="ENT-COPALYL DIPHOSPHATE SYNTHASE, CHLOROPLASTIC"/>
    <property type="match status" value="1"/>
</dbReference>
<accession>A0A9P0Z132</accession>
<sequence>MASIFEPQKSKERLAWANTSALMEAIGSKFGTGKTEICQDQEKAFLHEFMSNNGSRHPTRNKTLVVELLETLNQLSIDALQAHGGDIHQYLRLAWGEWLLNWEKKGAVQGEAKLVVLTLNMFNGPRVSEELLLSHPKYDQQMEITNSISHQLCLYRQCKSQPQKRALEKMTAEIEFDMQYLVKMVLTKDSDEELIHDVKQTFLIVAKAFYYAAYCNPETIDFHITKVLFERLH</sequence>
<gene>
    <name evidence="4" type="ORF">CEURO_LOCUS8127</name>
</gene>
<keyword evidence="3" id="KW-0460">Magnesium</keyword>
<reference evidence="4" key="1">
    <citation type="submission" date="2022-07" db="EMBL/GenBank/DDBJ databases">
        <authorList>
            <person name="Macas J."/>
            <person name="Novak P."/>
            <person name="Neumann P."/>
        </authorList>
    </citation>
    <scope>NUCLEOTIDE SEQUENCE</scope>
</reference>
<proteinExistence type="predicted"/>
<evidence type="ECO:0000256" key="1">
    <source>
        <dbReference type="ARBA" id="ARBA00001946"/>
    </source>
</evidence>
<dbReference type="SUPFAM" id="SSF48576">
    <property type="entry name" value="Terpenoid synthases"/>
    <property type="match status" value="1"/>
</dbReference>
<dbReference type="Gene3D" id="1.10.600.10">
    <property type="entry name" value="Farnesyl Diphosphate Synthase"/>
    <property type="match status" value="1"/>
</dbReference>
<evidence type="ECO:0000256" key="3">
    <source>
        <dbReference type="ARBA" id="ARBA00022842"/>
    </source>
</evidence>
<dbReference type="AlphaFoldDB" id="A0A9P0Z132"/>
<comment type="cofactor">
    <cofactor evidence="1">
        <name>Mg(2+)</name>
        <dbReference type="ChEBI" id="CHEBI:18420"/>
    </cofactor>
</comment>
<dbReference type="OrthoDB" id="912129at2759"/>
<evidence type="ECO:0000313" key="5">
    <source>
        <dbReference type="Proteomes" id="UP001152484"/>
    </source>
</evidence>